<organism evidence="1 2">
    <name type="scientific">Mucispirillum schaedleri ASF457</name>
    <dbReference type="NCBI Taxonomy" id="1379858"/>
    <lineage>
        <taxon>Bacteria</taxon>
        <taxon>Pseudomonadati</taxon>
        <taxon>Deferribacterota</taxon>
        <taxon>Deferribacteres</taxon>
        <taxon>Deferribacterales</taxon>
        <taxon>Mucispirillaceae</taxon>
        <taxon>Mucispirillum</taxon>
    </lineage>
</organism>
<accession>V2QDY8</accession>
<dbReference type="EMBL" id="CP097562">
    <property type="protein sequence ID" value="USF23694.1"/>
    <property type="molecule type" value="Genomic_DNA"/>
</dbReference>
<dbReference type="Proteomes" id="UP000017429">
    <property type="component" value="Chromosome"/>
</dbReference>
<evidence type="ECO:0000313" key="2">
    <source>
        <dbReference type="Proteomes" id="UP000017429"/>
    </source>
</evidence>
<evidence type="ECO:0000313" key="1">
    <source>
        <dbReference type="EMBL" id="USF23694.1"/>
    </source>
</evidence>
<protein>
    <submittedName>
        <fullName evidence="1">Uncharacterized protein</fullName>
    </submittedName>
</protein>
<gene>
    <name evidence="1" type="ORF">N508_000761</name>
</gene>
<dbReference type="InterPro" id="IPR017850">
    <property type="entry name" value="Alkaline_phosphatase_core_sf"/>
</dbReference>
<dbReference type="Gene3D" id="3.40.720.10">
    <property type="entry name" value="Alkaline Phosphatase, subunit A"/>
    <property type="match status" value="1"/>
</dbReference>
<sequence>MAIININKQFLKIPWSKRAFSYYVLLLLNTFLYTLIFDEPRIQLMNLNHYNTALIITLAALFNLVLFFLLMLSKWVFIIVNPVLFYIGSVGALYADKFHLDTTEHSATKFLLHNTIKSSISENTTYTVFVTLMFLLGLAFGFIRFFFARDKSVIRRGQAFAIIFLIAVICYTNLYNNFNQFTIQPYAFLKGVKNYTLSYLSYKFYADKRQDKVNAVKTDDNITGVVILIDKLSNAPFKQTSSQMPLTSSSIIIFDNVTTDYANNYSTRSAVLTGAAAENINDINNSRSFISLFKNAGYNTVYFAVYNSLLSKDALAYNIVKNDTKNIIEKYTNNSPNLFTSLAYIKEFAAENNGGLFVVNAEGSAPLISMRYKDFINNNTNNDEYSQYIDYIDAYLHETINILADKKALIILQGLEGEKYKDKLSASKDRASVMIVWVSDKLNKEYNISGSITAHKNDAVLDDTLFNTLSGCFQMDSSVFNNGRNLCRKN</sequence>
<proteinExistence type="predicted"/>
<dbReference type="OrthoDB" id="9786870at2"/>
<dbReference type="eggNOG" id="COG2194">
    <property type="taxonomic scope" value="Bacteria"/>
</dbReference>
<dbReference type="RefSeq" id="WP_023275067.1">
    <property type="nucleotide sequence ID" value="NZ_CP097562.1"/>
</dbReference>
<reference evidence="1" key="1">
    <citation type="journal article" date="2014" name="Genome Announc.">
        <title>Draft genome sequences of the altered schaedler flora, a defined bacterial community from gnotobiotic mice.</title>
        <authorList>
            <person name="Wannemuehler M.J."/>
            <person name="Overstreet A.M."/>
            <person name="Ward D.V."/>
            <person name="Phillips G.J."/>
        </authorList>
    </citation>
    <scope>NUCLEOTIDE SEQUENCE</scope>
    <source>
        <strain evidence="1">ASF457</strain>
    </source>
</reference>
<dbReference type="KEGG" id="msch:N508_000761"/>
<reference evidence="1" key="2">
    <citation type="submission" date="2022-05" db="EMBL/GenBank/DDBJ databases">
        <authorList>
            <person name="Proctor A.L."/>
            <person name="Phillips G.J."/>
            <person name="Wannemuehler M.J."/>
        </authorList>
    </citation>
    <scope>NUCLEOTIDE SEQUENCE</scope>
    <source>
        <strain evidence="1">ASF457</strain>
    </source>
</reference>
<reference evidence="1" key="3">
    <citation type="submission" date="2022-06" db="EMBL/GenBank/DDBJ databases">
        <title>Resources to Facilitate Use of the Altered Schaedler Flora (ASF) Mouse Model to Study Microbiome Function.</title>
        <authorList>
            <person name="Proctor A."/>
            <person name="Parvinroo S."/>
            <person name="Richie T."/>
            <person name="Jia X."/>
            <person name="Lee S.T.M."/>
            <person name="Karp P.D."/>
            <person name="Paley S."/>
            <person name="Kostic A.D."/>
            <person name="Pierre J.F."/>
            <person name="Wannemuehler M.J."/>
            <person name="Phillips G.J."/>
        </authorList>
    </citation>
    <scope>NUCLEOTIDE SEQUENCE</scope>
    <source>
        <strain evidence="1">ASF457</strain>
    </source>
</reference>
<name>V2QDY8_9BACT</name>
<keyword evidence="2" id="KW-1185">Reference proteome</keyword>
<dbReference type="AlphaFoldDB" id="V2QDY8"/>